<name>A0ABN6QMZ6_9BACT</name>
<sequence length="128" mass="14897">MPLTDIIFPNMNISIKRIYDPQEAEDGDRVLVDRIWPRGISKEKASWNEWAKEAAPSTELRRWFAHDPAKWDGFRKKYFEELDRNKEAVSHLSQLARKGKVTLLYAARDTEHNEAGALKDYLLQHASS</sequence>
<organism evidence="1 2">
    <name type="scientific">Akkermansia biwaensis</name>
    <dbReference type="NCBI Taxonomy" id="2946555"/>
    <lineage>
        <taxon>Bacteria</taxon>
        <taxon>Pseudomonadati</taxon>
        <taxon>Verrucomicrobiota</taxon>
        <taxon>Verrucomicrobiia</taxon>
        <taxon>Verrucomicrobiales</taxon>
        <taxon>Akkermansiaceae</taxon>
        <taxon>Akkermansia</taxon>
    </lineage>
</organism>
<dbReference type="Proteomes" id="UP001062263">
    <property type="component" value="Chromosome"/>
</dbReference>
<evidence type="ECO:0008006" key="3">
    <source>
        <dbReference type="Google" id="ProtNLM"/>
    </source>
</evidence>
<reference evidence="1" key="1">
    <citation type="submission" date="2022-06" db="EMBL/GenBank/DDBJ databases">
        <title>Akkermansia biwalacus sp. nov., an anaerobic mucin-degrading bacterium isolated from human intestine.</title>
        <authorList>
            <person name="Kobayashi Y."/>
            <person name="Inoue S."/>
            <person name="Kawahara T."/>
            <person name="Kohda N."/>
        </authorList>
    </citation>
    <scope>NUCLEOTIDE SEQUENCE</scope>
    <source>
        <strain evidence="1">WON2089</strain>
    </source>
</reference>
<accession>A0ABN6QMZ6</accession>
<dbReference type="EMBL" id="AP025943">
    <property type="protein sequence ID" value="BDL44266.1"/>
    <property type="molecule type" value="Genomic_DNA"/>
</dbReference>
<gene>
    <name evidence="1" type="ORF">Abiwalacus_18400</name>
</gene>
<keyword evidence="2" id="KW-1185">Reference proteome</keyword>
<protein>
    <recommendedName>
        <fullName evidence="3">DUF488 domain-containing protein</fullName>
    </recommendedName>
</protein>
<dbReference type="Pfam" id="PF22752">
    <property type="entry name" value="DUF488-N3i"/>
    <property type="match status" value="1"/>
</dbReference>
<dbReference type="InterPro" id="IPR052552">
    <property type="entry name" value="YeaO-like"/>
</dbReference>
<evidence type="ECO:0000313" key="1">
    <source>
        <dbReference type="EMBL" id="BDL44266.1"/>
    </source>
</evidence>
<proteinExistence type="predicted"/>
<evidence type="ECO:0000313" key="2">
    <source>
        <dbReference type="Proteomes" id="UP001062263"/>
    </source>
</evidence>
<dbReference type="PANTHER" id="PTHR36849:SF1">
    <property type="entry name" value="CYTOPLASMIC PROTEIN"/>
    <property type="match status" value="1"/>
</dbReference>
<dbReference type="PANTHER" id="PTHR36849">
    <property type="entry name" value="CYTOPLASMIC PROTEIN-RELATED"/>
    <property type="match status" value="1"/>
</dbReference>